<reference evidence="1 2" key="1">
    <citation type="submission" date="2019-06" db="EMBL/GenBank/DDBJ databases">
        <title>Micromonospora ordensis sp. nov., isolated from deep marine sediment.</title>
        <authorList>
            <person name="Veyisoglu A."/>
            <person name="Carro L."/>
            <person name="Klenk H.-P."/>
            <person name="Sahin N."/>
        </authorList>
    </citation>
    <scope>NUCLEOTIDE SEQUENCE [LARGE SCALE GENOMIC DNA]</scope>
    <source>
        <strain evidence="1 2">S2509</strain>
    </source>
</reference>
<sequence>MSVRRVIAVFGVVITLLAGCRAGRGERPAEPVRPRWEAADLPVPPGSAGRLIVRDVTGCAGRWYVVGAVGGPDGATRPAAWGSPDGRTWTPLPLRPISYYGERAILYAVGCHEGRVAVIGARSGGAHGNPRVRTWRQDADGGLTEVPAEFEVYGGPEAVSASRIAGGAGGWLIAGARTGGAAVWLSPDAADFQLVDRAAALASDAGLTTLATDAVAVPDGWLVGGGGRPAGRADRDPFVWSFGDGRSWTRVALPATGDDEIVQRLVRVGSTVYAVGVRGSAFQAWVSEPAGGATSAGTWRAAGRFGATGTGAVAGVESAAGGADGLVAMTVAAGGHRLWRSAEGAPSWLPVVLPTDVSAGGDTSAAVAVLAGRVVVTVDDGVAARVWFAPSGAV</sequence>
<name>A0A5C4QDU2_9ACTN</name>
<evidence type="ECO:0000313" key="1">
    <source>
        <dbReference type="EMBL" id="TNH24162.1"/>
    </source>
</evidence>
<keyword evidence="2" id="KW-1185">Reference proteome</keyword>
<dbReference type="EMBL" id="VDFY01000224">
    <property type="protein sequence ID" value="TNH24162.1"/>
    <property type="molecule type" value="Genomic_DNA"/>
</dbReference>
<dbReference type="OrthoDB" id="4894058at2"/>
<dbReference type="Proteomes" id="UP000306145">
    <property type="component" value="Unassembled WGS sequence"/>
</dbReference>
<proteinExistence type="predicted"/>
<dbReference type="AlphaFoldDB" id="A0A5C4QDU2"/>
<gene>
    <name evidence="1" type="ORF">FHG89_25470</name>
</gene>
<organism evidence="1 2">
    <name type="scientific">Micromonospora orduensis</name>
    <dbReference type="NCBI Taxonomy" id="1420891"/>
    <lineage>
        <taxon>Bacteria</taxon>
        <taxon>Bacillati</taxon>
        <taxon>Actinomycetota</taxon>
        <taxon>Actinomycetes</taxon>
        <taxon>Micromonosporales</taxon>
        <taxon>Micromonosporaceae</taxon>
        <taxon>Micromonospora</taxon>
    </lineage>
</organism>
<evidence type="ECO:0000313" key="2">
    <source>
        <dbReference type="Proteomes" id="UP000306145"/>
    </source>
</evidence>
<dbReference type="RefSeq" id="WP_139586944.1">
    <property type="nucleotide sequence ID" value="NZ_VDFY01000224.1"/>
</dbReference>
<dbReference type="PROSITE" id="PS51257">
    <property type="entry name" value="PROKAR_LIPOPROTEIN"/>
    <property type="match status" value="1"/>
</dbReference>
<accession>A0A5C4QDU2</accession>
<comment type="caution">
    <text evidence="1">The sequence shown here is derived from an EMBL/GenBank/DDBJ whole genome shotgun (WGS) entry which is preliminary data.</text>
</comment>
<evidence type="ECO:0008006" key="3">
    <source>
        <dbReference type="Google" id="ProtNLM"/>
    </source>
</evidence>
<protein>
    <recommendedName>
        <fullName evidence="3">Galactose oxidase</fullName>
    </recommendedName>
</protein>